<comment type="subcellular location">
    <subcellularLocation>
        <location evidence="2 7">Membrane</location>
        <topology evidence="2 7">Multi-pass membrane protein</topology>
    </subcellularLocation>
</comment>
<feature type="transmembrane region" description="Helical" evidence="7">
    <location>
        <begin position="68"/>
        <end position="89"/>
    </location>
</feature>
<dbReference type="AlphaFoldDB" id="A0A822XH56"/>
<dbReference type="Proteomes" id="UP000607653">
    <property type="component" value="Unassembled WGS sequence"/>
</dbReference>
<proteinExistence type="inferred from homology"/>
<gene>
    <name evidence="8" type="ORF">HUJ06_019799</name>
</gene>
<dbReference type="GO" id="GO:0005783">
    <property type="term" value="C:endoplasmic reticulum"/>
    <property type="evidence" value="ECO:0007669"/>
    <property type="project" value="UniProtKB-ARBA"/>
</dbReference>
<keyword evidence="5 7" id="KW-1133">Transmembrane helix</keyword>
<feature type="transmembrane region" description="Helical" evidence="7">
    <location>
        <begin position="110"/>
        <end position="139"/>
    </location>
</feature>
<organism evidence="8 9">
    <name type="scientific">Nelumbo nucifera</name>
    <name type="common">Sacred lotus</name>
    <dbReference type="NCBI Taxonomy" id="4432"/>
    <lineage>
        <taxon>Eukaryota</taxon>
        <taxon>Viridiplantae</taxon>
        <taxon>Streptophyta</taxon>
        <taxon>Embryophyta</taxon>
        <taxon>Tracheophyta</taxon>
        <taxon>Spermatophyta</taxon>
        <taxon>Magnoliopsida</taxon>
        <taxon>Proteales</taxon>
        <taxon>Nelumbonaceae</taxon>
        <taxon>Nelumbo</taxon>
    </lineage>
</organism>
<sequence length="186" mass="20546">MTCAGAKAKAGPARNRCERLHHHHFGLPSSPDKAVVRIINNLLRFWVYYALTVWAILLASFLPRRRVALVFLLVMTALAGLYLLLLLTLRISEVMTSPKAEPKSPAVIQVIFVPVLALIAMVLVLTQAMVYMLLASLLILTTAELFLTHAVLHFFASLAVGLPLILAHAVLLVRDGDLRRGREGEH</sequence>
<evidence type="ECO:0000256" key="3">
    <source>
        <dbReference type="ARBA" id="ARBA00006483"/>
    </source>
</evidence>
<feature type="transmembrane region" description="Helical" evidence="7">
    <location>
        <begin position="45"/>
        <end position="62"/>
    </location>
</feature>
<reference evidence="8 9" key="1">
    <citation type="journal article" date="2020" name="Mol. Biol. Evol.">
        <title>Distinct Expression and Methylation Patterns for Genes with Different Fates following a Single Whole-Genome Duplication in Flowering Plants.</title>
        <authorList>
            <person name="Shi T."/>
            <person name="Rahmani R.S."/>
            <person name="Gugger P.F."/>
            <person name="Wang M."/>
            <person name="Li H."/>
            <person name="Zhang Y."/>
            <person name="Li Z."/>
            <person name="Wang Q."/>
            <person name="Van de Peer Y."/>
            <person name="Marchal K."/>
            <person name="Chen J."/>
        </authorList>
    </citation>
    <scope>NUCLEOTIDE SEQUENCE [LARGE SCALE GENOMIC DNA]</scope>
    <source>
        <tissue evidence="8">Leaf</tissue>
    </source>
</reference>
<dbReference type="GO" id="GO:0016192">
    <property type="term" value="P:vesicle-mediated transport"/>
    <property type="evidence" value="ECO:0007669"/>
    <property type="project" value="UniProtKB-ARBA"/>
</dbReference>
<evidence type="ECO:0000256" key="7">
    <source>
        <dbReference type="RuleBase" id="RU363107"/>
    </source>
</evidence>
<evidence type="ECO:0000256" key="5">
    <source>
        <dbReference type="ARBA" id="ARBA00022989"/>
    </source>
</evidence>
<comment type="similarity">
    <text evidence="3 7">Belongs to the PRA1 family.</text>
</comment>
<keyword evidence="6 7" id="KW-0472">Membrane</keyword>
<comment type="function">
    <text evidence="1 7">May be involved in both secretory and endocytic intracellular trafficking in the endosomal/prevacuolar compartments.</text>
</comment>
<evidence type="ECO:0000313" key="8">
    <source>
        <dbReference type="EMBL" id="DAD18336.1"/>
    </source>
</evidence>
<evidence type="ECO:0000256" key="2">
    <source>
        <dbReference type="ARBA" id="ARBA00004141"/>
    </source>
</evidence>
<comment type="caution">
    <text evidence="8">The sequence shown here is derived from an EMBL/GenBank/DDBJ whole genome shotgun (WGS) entry which is preliminary data.</text>
</comment>
<keyword evidence="9" id="KW-1185">Reference proteome</keyword>
<feature type="transmembrane region" description="Helical" evidence="7">
    <location>
        <begin position="151"/>
        <end position="173"/>
    </location>
</feature>
<name>A0A822XH56_NELNU</name>
<dbReference type="PANTHER" id="PTHR38519">
    <property type="entry name" value="PRA1 FAMILY PROTEIN"/>
    <property type="match status" value="1"/>
</dbReference>
<evidence type="ECO:0000256" key="6">
    <source>
        <dbReference type="ARBA" id="ARBA00023136"/>
    </source>
</evidence>
<accession>A0A822XH56</accession>
<dbReference type="InterPro" id="IPR004895">
    <property type="entry name" value="Prenylated_rab_accept_PRA1"/>
</dbReference>
<evidence type="ECO:0000256" key="4">
    <source>
        <dbReference type="ARBA" id="ARBA00022692"/>
    </source>
</evidence>
<dbReference type="PANTHER" id="PTHR38519:SF3">
    <property type="entry name" value="PRA1 FAMILY PROTEIN"/>
    <property type="match status" value="1"/>
</dbReference>
<dbReference type="GO" id="GO:0016020">
    <property type="term" value="C:membrane"/>
    <property type="evidence" value="ECO:0007669"/>
    <property type="project" value="UniProtKB-SubCell"/>
</dbReference>
<evidence type="ECO:0000256" key="1">
    <source>
        <dbReference type="ARBA" id="ARBA00002501"/>
    </source>
</evidence>
<dbReference type="EMBL" id="DUZY01000001">
    <property type="protein sequence ID" value="DAD18336.1"/>
    <property type="molecule type" value="Genomic_DNA"/>
</dbReference>
<evidence type="ECO:0000313" key="9">
    <source>
        <dbReference type="Proteomes" id="UP000607653"/>
    </source>
</evidence>
<keyword evidence="4 7" id="KW-0812">Transmembrane</keyword>
<keyword evidence="7" id="KW-0813">Transport</keyword>
<protein>
    <recommendedName>
        <fullName evidence="7">PRA1 family protein</fullName>
    </recommendedName>
</protein>
<dbReference type="Pfam" id="PF03208">
    <property type="entry name" value="PRA1"/>
    <property type="match status" value="1"/>
</dbReference>